<protein>
    <submittedName>
        <fullName evidence="1">Uncharacterized protein</fullName>
    </submittedName>
</protein>
<gene>
    <name evidence="1" type="ORF">ASZ90_014556</name>
</gene>
<sequence length="43" mass="4563">MPQDYSDTGGKSAGIISSVAYQTARERFIPALRAGGHPVSLQE</sequence>
<name>A0A0W8F4H1_9ZZZZ</name>
<dbReference type="EMBL" id="LNQE01001532">
    <property type="protein sequence ID" value="KUG15780.1"/>
    <property type="molecule type" value="Genomic_DNA"/>
</dbReference>
<organism evidence="1">
    <name type="scientific">hydrocarbon metagenome</name>
    <dbReference type="NCBI Taxonomy" id="938273"/>
    <lineage>
        <taxon>unclassified sequences</taxon>
        <taxon>metagenomes</taxon>
        <taxon>ecological metagenomes</taxon>
    </lineage>
</organism>
<comment type="caution">
    <text evidence="1">The sequence shown here is derived from an EMBL/GenBank/DDBJ whole genome shotgun (WGS) entry which is preliminary data.</text>
</comment>
<dbReference type="AlphaFoldDB" id="A0A0W8F4H1"/>
<reference evidence="1" key="1">
    <citation type="journal article" date="2015" name="Proc. Natl. Acad. Sci. U.S.A.">
        <title>Networks of energetic and metabolic interactions define dynamics in microbial communities.</title>
        <authorList>
            <person name="Embree M."/>
            <person name="Liu J.K."/>
            <person name="Al-Bassam M.M."/>
            <person name="Zengler K."/>
        </authorList>
    </citation>
    <scope>NUCLEOTIDE SEQUENCE</scope>
</reference>
<accession>A0A0W8F4H1</accession>
<evidence type="ECO:0000313" key="1">
    <source>
        <dbReference type="EMBL" id="KUG15780.1"/>
    </source>
</evidence>
<proteinExistence type="predicted"/>